<comment type="similarity">
    <text evidence="2 8">Belongs to the MIP/aquaporin (TC 1.A.8) family.</text>
</comment>
<dbReference type="InterPro" id="IPR022357">
    <property type="entry name" value="MIP_CS"/>
</dbReference>
<feature type="transmembrane region" description="Helical" evidence="9">
    <location>
        <begin position="43"/>
        <end position="63"/>
    </location>
</feature>
<dbReference type="AlphaFoldDB" id="A0A9P5Q5D5"/>
<comment type="subcellular location">
    <subcellularLocation>
        <location evidence="1">Membrane</location>
        <topology evidence="1">Multi-pass membrane protein</topology>
    </subcellularLocation>
</comment>
<dbReference type="PANTHER" id="PTHR43829:SF14">
    <property type="entry name" value="AQUAPORIN 3"/>
    <property type="match status" value="1"/>
</dbReference>
<proteinExistence type="inferred from homology"/>
<evidence type="ECO:0000256" key="1">
    <source>
        <dbReference type="ARBA" id="ARBA00004141"/>
    </source>
</evidence>
<evidence type="ECO:0000313" key="11">
    <source>
        <dbReference type="Proteomes" id="UP000772434"/>
    </source>
</evidence>
<evidence type="ECO:0000256" key="9">
    <source>
        <dbReference type="SAM" id="Phobius"/>
    </source>
</evidence>
<evidence type="ECO:0000313" key="10">
    <source>
        <dbReference type="EMBL" id="KAF9075371.1"/>
    </source>
</evidence>
<gene>
    <name evidence="10" type="ORF">BDP27DRAFT_1285958</name>
</gene>
<evidence type="ECO:0000256" key="3">
    <source>
        <dbReference type="ARBA" id="ARBA00022448"/>
    </source>
</evidence>
<organism evidence="10 11">
    <name type="scientific">Rhodocollybia butyracea</name>
    <dbReference type="NCBI Taxonomy" id="206335"/>
    <lineage>
        <taxon>Eukaryota</taxon>
        <taxon>Fungi</taxon>
        <taxon>Dikarya</taxon>
        <taxon>Basidiomycota</taxon>
        <taxon>Agaricomycotina</taxon>
        <taxon>Agaricomycetes</taxon>
        <taxon>Agaricomycetidae</taxon>
        <taxon>Agaricales</taxon>
        <taxon>Marasmiineae</taxon>
        <taxon>Omphalotaceae</taxon>
        <taxon>Rhodocollybia</taxon>
    </lineage>
</organism>
<comment type="caution">
    <text evidence="10">The sequence shown here is derived from an EMBL/GenBank/DDBJ whole genome shotgun (WGS) entry which is preliminary data.</text>
</comment>
<keyword evidence="11" id="KW-1185">Reference proteome</keyword>
<name>A0A9P5Q5D5_9AGAR</name>
<evidence type="ECO:0000256" key="5">
    <source>
        <dbReference type="ARBA" id="ARBA00022737"/>
    </source>
</evidence>
<dbReference type="PROSITE" id="PS00221">
    <property type="entry name" value="MIP"/>
    <property type="match status" value="1"/>
</dbReference>
<feature type="transmembrane region" description="Helical" evidence="9">
    <location>
        <begin position="182"/>
        <end position="201"/>
    </location>
</feature>
<dbReference type="InterPro" id="IPR050363">
    <property type="entry name" value="MIP/Aquaporin"/>
</dbReference>
<evidence type="ECO:0000256" key="2">
    <source>
        <dbReference type="ARBA" id="ARBA00006175"/>
    </source>
</evidence>
<dbReference type="Proteomes" id="UP000772434">
    <property type="component" value="Unassembled WGS sequence"/>
</dbReference>
<dbReference type="GO" id="GO:0005886">
    <property type="term" value="C:plasma membrane"/>
    <property type="evidence" value="ECO:0007669"/>
    <property type="project" value="TreeGrafter"/>
</dbReference>
<dbReference type="InterPro" id="IPR023271">
    <property type="entry name" value="Aquaporin-like"/>
</dbReference>
<dbReference type="Pfam" id="PF00230">
    <property type="entry name" value="MIP"/>
    <property type="match status" value="1"/>
</dbReference>
<sequence length="328" mass="34941">MSTTPIIHLSDVQTRPRIFTIWEKHRHSSAHWLVECVAEFFGVFFYVYPGVGSQLAMIVGNILKLNGIGSVLQTGLGYLTGIVFAIAVCSSTSGGHFNPAVTVAMVVYRGFPPFKAIRYIIAQILGAYVACLLIYVQFHGLIKESELALASAGLLESTLFTPNGPAGAFALSVTPGSNLGNVFLNEFFVDTFLAAVIWGSLDPTSLTIPPSSAPWVVASAYGAAVWGFSAIGLAANTARDLGGRFAALTIYGKGAAGGNYAAIAALTSIPATLFGALLYEIFLVDSARVLPFAQREFRDAHLHHAHNPARNQFSDGSFGEKVDIEHRG</sequence>
<dbReference type="OrthoDB" id="3222at2759"/>
<dbReference type="GO" id="GO:0015250">
    <property type="term" value="F:water channel activity"/>
    <property type="evidence" value="ECO:0007669"/>
    <property type="project" value="TreeGrafter"/>
</dbReference>
<keyword evidence="7 9" id="KW-0472">Membrane</keyword>
<reference evidence="10" key="1">
    <citation type="submission" date="2020-11" db="EMBL/GenBank/DDBJ databases">
        <authorList>
            <consortium name="DOE Joint Genome Institute"/>
            <person name="Ahrendt S."/>
            <person name="Riley R."/>
            <person name="Andreopoulos W."/>
            <person name="Labutti K."/>
            <person name="Pangilinan J."/>
            <person name="Ruiz-Duenas F.J."/>
            <person name="Barrasa J.M."/>
            <person name="Sanchez-Garcia M."/>
            <person name="Camarero S."/>
            <person name="Miyauchi S."/>
            <person name="Serrano A."/>
            <person name="Linde D."/>
            <person name="Babiker R."/>
            <person name="Drula E."/>
            <person name="Ayuso-Fernandez I."/>
            <person name="Pacheco R."/>
            <person name="Padilla G."/>
            <person name="Ferreira P."/>
            <person name="Barriuso J."/>
            <person name="Kellner H."/>
            <person name="Castanera R."/>
            <person name="Alfaro M."/>
            <person name="Ramirez L."/>
            <person name="Pisabarro A.G."/>
            <person name="Kuo A."/>
            <person name="Tritt A."/>
            <person name="Lipzen A."/>
            <person name="He G."/>
            <person name="Yan M."/>
            <person name="Ng V."/>
            <person name="Cullen D."/>
            <person name="Martin F."/>
            <person name="Rosso M.-N."/>
            <person name="Henrissat B."/>
            <person name="Hibbett D."/>
            <person name="Martinez A.T."/>
            <person name="Grigoriev I.V."/>
        </authorList>
    </citation>
    <scope>NUCLEOTIDE SEQUENCE</scope>
    <source>
        <strain evidence="10">AH 40177</strain>
    </source>
</reference>
<feature type="transmembrane region" description="Helical" evidence="9">
    <location>
        <begin position="75"/>
        <end position="96"/>
    </location>
</feature>
<accession>A0A9P5Q5D5</accession>
<keyword evidence="4 8" id="KW-0812">Transmembrane</keyword>
<dbReference type="PRINTS" id="PR00783">
    <property type="entry name" value="MINTRINSICP"/>
</dbReference>
<dbReference type="InterPro" id="IPR000425">
    <property type="entry name" value="MIP"/>
</dbReference>
<dbReference type="PANTHER" id="PTHR43829">
    <property type="entry name" value="AQUAPORIN OR AQUAGLYCEROPORIN RELATED"/>
    <property type="match status" value="1"/>
</dbReference>
<dbReference type="GO" id="GO:0015254">
    <property type="term" value="F:glycerol channel activity"/>
    <property type="evidence" value="ECO:0007669"/>
    <property type="project" value="TreeGrafter"/>
</dbReference>
<evidence type="ECO:0000256" key="7">
    <source>
        <dbReference type="ARBA" id="ARBA00023136"/>
    </source>
</evidence>
<keyword evidence="6 9" id="KW-1133">Transmembrane helix</keyword>
<feature type="transmembrane region" description="Helical" evidence="9">
    <location>
        <begin position="213"/>
        <end position="235"/>
    </location>
</feature>
<dbReference type="Gene3D" id="1.20.1080.10">
    <property type="entry name" value="Glycerol uptake facilitator protein"/>
    <property type="match status" value="1"/>
</dbReference>
<keyword evidence="5" id="KW-0677">Repeat</keyword>
<protein>
    <submittedName>
        <fullName evidence="10">Aquaporin 2</fullName>
    </submittedName>
</protein>
<dbReference type="EMBL" id="JADNRY010000009">
    <property type="protein sequence ID" value="KAF9075371.1"/>
    <property type="molecule type" value="Genomic_DNA"/>
</dbReference>
<evidence type="ECO:0000256" key="8">
    <source>
        <dbReference type="RuleBase" id="RU000477"/>
    </source>
</evidence>
<keyword evidence="3 8" id="KW-0813">Transport</keyword>
<dbReference type="SUPFAM" id="SSF81338">
    <property type="entry name" value="Aquaporin-like"/>
    <property type="match status" value="1"/>
</dbReference>
<evidence type="ECO:0000256" key="4">
    <source>
        <dbReference type="ARBA" id="ARBA00022692"/>
    </source>
</evidence>
<feature type="transmembrane region" description="Helical" evidence="9">
    <location>
        <begin position="116"/>
        <end position="136"/>
    </location>
</feature>
<evidence type="ECO:0000256" key="6">
    <source>
        <dbReference type="ARBA" id="ARBA00022989"/>
    </source>
</evidence>